<accession>A0A401NVL9</accession>
<reference evidence="8 9" key="1">
    <citation type="journal article" date="2018" name="Nat. Ecol. Evol.">
        <title>Shark genomes provide insights into elasmobranch evolution and the origin of vertebrates.</title>
        <authorList>
            <person name="Hara Y"/>
            <person name="Yamaguchi K"/>
            <person name="Onimaru K"/>
            <person name="Kadota M"/>
            <person name="Koyanagi M"/>
            <person name="Keeley SD"/>
            <person name="Tatsumi K"/>
            <person name="Tanaka K"/>
            <person name="Motone F"/>
            <person name="Kageyama Y"/>
            <person name="Nozu R"/>
            <person name="Adachi N"/>
            <person name="Nishimura O"/>
            <person name="Nakagawa R"/>
            <person name="Tanegashima C"/>
            <person name="Kiyatake I"/>
            <person name="Matsumoto R"/>
            <person name="Murakumo K"/>
            <person name="Nishida K"/>
            <person name="Terakita A"/>
            <person name="Kuratani S"/>
            <person name="Sato K"/>
            <person name="Hyodo S Kuraku.S."/>
        </authorList>
    </citation>
    <scope>NUCLEOTIDE SEQUENCE [LARGE SCALE GENOMIC DNA]</scope>
</reference>
<name>A0A401NVL9_SCYTO</name>
<feature type="compositionally biased region" description="Basic and acidic residues" evidence="7">
    <location>
        <begin position="85"/>
        <end position="94"/>
    </location>
</feature>
<keyword evidence="5" id="KW-0446">Lipid-binding</keyword>
<dbReference type="PANTHER" id="PTHR22237:SF2">
    <property type="entry name" value="APC MEMBRANE RECRUITMENT PROTEIN 3"/>
    <property type="match status" value="1"/>
</dbReference>
<feature type="compositionally biased region" description="Polar residues" evidence="7">
    <location>
        <begin position="741"/>
        <end position="759"/>
    </location>
</feature>
<dbReference type="Proteomes" id="UP000288216">
    <property type="component" value="Unassembled WGS sequence"/>
</dbReference>
<dbReference type="GO" id="GO:0060828">
    <property type="term" value="P:regulation of canonical Wnt signaling pathway"/>
    <property type="evidence" value="ECO:0007669"/>
    <property type="project" value="TreeGrafter"/>
</dbReference>
<evidence type="ECO:0000256" key="4">
    <source>
        <dbReference type="ARBA" id="ARBA00022687"/>
    </source>
</evidence>
<keyword evidence="3" id="KW-1003">Cell membrane</keyword>
<evidence type="ECO:0000256" key="3">
    <source>
        <dbReference type="ARBA" id="ARBA00022475"/>
    </source>
</evidence>
<feature type="compositionally biased region" description="Basic and acidic residues" evidence="7">
    <location>
        <begin position="833"/>
        <end position="843"/>
    </location>
</feature>
<protein>
    <submittedName>
        <fullName evidence="8">Uncharacterized protein</fullName>
    </submittedName>
</protein>
<feature type="region of interest" description="Disordered" evidence="7">
    <location>
        <begin position="824"/>
        <end position="843"/>
    </location>
</feature>
<gene>
    <name evidence="8" type="ORF">scyTo_0007603</name>
</gene>
<dbReference type="AlphaFoldDB" id="A0A401NVL9"/>
<dbReference type="PANTHER" id="PTHR22237">
    <property type="entry name" value="APC MEMBRANE RECRUITMENT PROTEIN 2-RELATED"/>
    <property type="match status" value="1"/>
</dbReference>
<feature type="compositionally biased region" description="Polar residues" evidence="7">
    <location>
        <begin position="404"/>
        <end position="413"/>
    </location>
</feature>
<dbReference type="GO" id="GO:0016055">
    <property type="term" value="P:Wnt signaling pathway"/>
    <property type="evidence" value="ECO:0007669"/>
    <property type="project" value="UniProtKB-KW"/>
</dbReference>
<evidence type="ECO:0000256" key="6">
    <source>
        <dbReference type="ARBA" id="ARBA00023136"/>
    </source>
</evidence>
<keyword evidence="9" id="KW-1185">Reference proteome</keyword>
<organism evidence="8 9">
    <name type="scientific">Scyliorhinus torazame</name>
    <name type="common">Cloudy catshark</name>
    <name type="synonym">Catulus torazame</name>
    <dbReference type="NCBI Taxonomy" id="75743"/>
    <lineage>
        <taxon>Eukaryota</taxon>
        <taxon>Metazoa</taxon>
        <taxon>Chordata</taxon>
        <taxon>Craniata</taxon>
        <taxon>Vertebrata</taxon>
        <taxon>Chondrichthyes</taxon>
        <taxon>Elasmobranchii</taxon>
        <taxon>Galeomorphii</taxon>
        <taxon>Galeoidea</taxon>
        <taxon>Carcharhiniformes</taxon>
        <taxon>Scyliorhinidae</taxon>
        <taxon>Scyliorhinus</taxon>
    </lineage>
</organism>
<feature type="compositionally biased region" description="Polar residues" evidence="7">
    <location>
        <begin position="189"/>
        <end position="202"/>
    </location>
</feature>
<evidence type="ECO:0000256" key="1">
    <source>
        <dbReference type="ARBA" id="ARBA00004202"/>
    </source>
</evidence>
<dbReference type="GO" id="GO:0008013">
    <property type="term" value="F:beta-catenin binding"/>
    <property type="evidence" value="ECO:0007669"/>
    <property type="project" value="TreeGrafter"/>
</dbReference>
<evidence type="ECO:0000313" key="8">
    <source>
        <dbReference type="EMBL" id="GCB64894.1"/>
    </source>
</evidence>
<evidence type="ECO:0000256" key="7">
    <source>
        <dbReference type="SAM" id="MobiDB-lite"/>
    </source>
</evidence>
<dbReference type="InterPro" id="IPR019003">
    <property type="entry name" value="AMER"/>
</dbReference>
<evidence type="ECO:0000256" key="5">
    <source>
        <dbReference type="ARBA" id="ARBA00023121"/>
    </source>
</evidence>
<feature type="region of interest" description="Disordered" evidence="7">
    <location>
        <begin position="674"/>
        <end position="705"/>
    </location>
</feature>
<feature type="region of interest" description="Disordered" evidence="7">
    <location>
        <begin position="1"/>
        <end position="26"/>
    </location>
</feature>
<keyword evidence="4" id="KW-0879">Wnt signaling pathway</keyword>
<dbReference type="GO" id="GO:0005886">
    <property type="term" value="C:plasma membrane"/>
    <property type="evidence" value="ECO:0007669"/>
    <property type="project" value="UniProtKB-SubCell"/>
</dbReference>
<comment type="caution">
    <text evidence="8">The sequence shown here is derived from an EMBL/GenBank/DDBJ whole genome shotgun (WGS) entry which is preliminary data.</text>
</comment>
<comment type="similarity">
    <text evidence="2">Belongs to the Amer family.</text>
</comment>
<sequence>MKKLFLRSGQARSVTSTSDRDKEEEQIGFWNVQRSVRKSKTHDCVVSMAEDSESSQLEKPQDGCGEIFADEESTDQLETGHSFKHAAERCEDRPAPSNGSFQGGGEQLASPGQTDSLELNGFWKNINNPDAARKIAQDATRSVEGANSAALKTGDEQLVLSPSEFQKITEKEEVEEAEKNLDALMDLGTPQSDHQESTSTSDEGYYDSFSPGQEEDENKCSQSPCASRQFPRDSYSGDALYELFYDPEEPRMSPILDEEVSTSQNSLAQPQTPLSMYSFYVGAEENMAPSPTVDANCHEFFQGSWKGKECLLKLCDTELSLAMGLVNWLRQKTETNVFGFNVQNNTESHDPSRTDIISSTNISTSHSVSCVDTDGVLEDSSVNNLAEATSMRQNGEDEHRNKLHGQNSTSPFVESTNDAVSLATHLMAGDDESGFLQSKHSSTGKVVPDSLLTKQVLLTPHPHRELKSTIVSTGELTATSKSMIIVEISKTSLCQNCRKSVESNLAEVMLCSSCFALVGTHKTSGVLCNFSKRVCHSGPKVNHQSNSNNPRPQETDIYVAQLLEDCVNRVASLKMNSSETGQFCNEAATEDCPLFLALHVDQQNQQDKNGRLIGTRFVGNNDYYNRRVKERNEGLNNCAQNISTKTKEEVSLPGPELIGMESSRKIMNITPSVIGNHQSQPLNKKAKEKSVSRRSSQCNDVTVSENEDAWSLDANNYSDEPQHESIPCGTAGVTCPKRNRYNTSLSENAHSPPQPSNLPLSKSACSGLQSYYHQVENAKGCKKSISQKGGRCFASFPSSPSLPSASREKLFVLQAACGFTPPEEQCNHKKQGKHPEKGKESVSNDHSLQMNVISKAAVFSNVNKLEWEQTLKNDTKWMRDRINVEIPCTI</sequence>
<evidence type="ECO:0000256" key="2">
    <source>
        <dbReference type="ARBA" id="ARBA00007750"/>
    </source>
</evidence>
<feature type="region of interest" description="Disordered" evidence="7">
    <location>
        <begin position="187"/>
        <end position="233"/>
    </location>
</feature>
<dbReference type="OMA" id="HVCFRIF"/>
<keyword evidence="6" id="KW-0472">Membrane</keyword>
<dbReference type="OrthoDB" id="9898564at2759"/>
<feature type="compositionally biased region" description="Polar residues" evidence="7">
    <location>
        <begin position="693"/>
        <end position="704"/>
    </location>
</feature>
<feature type="region of interest" description="Disordered" evidence="7">
    <location>
        <begin position="47"/>
        <end position="124"/>
    </location>
</feature>
<dbReference type="Pfam" id="PF09422">
    <property type="entry name" value="AMER"/>
    <property type="match status" value="1"/>
</dbReference>
<evidence type="ECO:0000313" key="9">
    <source>
        <dbReference type="Proteomes" id="UP000288216"/>
    </source>
</evidence>
<proteinExistence type="inferred from homology"/>
<feature type="region of interest" description="Disordered" evidence="7">
    <location>
        <begin position="390"/>
        <end position="413"/>
    </location>
</feature>
<comment type="subcellular location">
    <subcellularLocation>
        <location evidence="1">Cell membrane</location>
        <topology evidence="1">Peripheral membrane protein</topology>
    </subcellularLocation>
</comment>
<dbReference type="EMBL" id="BFAA01002794">
    <property type="protein sequence ID" value="GCB64894.1"/>
    <property type="molecule type" value="Genomic_DNA"/>
</dbReference>
<feature type="region of interest" description="Disordered" evidence="7">
    <location>
        <begin position="739"/>
        <end position="759"/>
    </location>
</feature>
<dbReference type="GO" id="GO:0005546">
    <property type="term" value="F:phosphatidylinositol-4,5-bisphosphate binding"/>
    <property type="evidence" value="ECO:0007669"/>
    <property type="project" value="TreeGrafter"/>
</dbReference>